<dbReference type="SUPFAM" id="SSF55729">
    <property type="entry name" value="Acyl-CoA N-acyltransferases (Nat)"/>
    <property type="match status" value="1"/>
</dbReference>
<keyword evidence="1" id="KW-0963">Cytoplasm</keyword>
<organism evidence="4">
    <name type="scientific">bioreactor metagenome</name>
    <dbReference type="NCBI Taxonomy" id="1076179"/>
    <lineage>
        <taxon>unclassified sequences</taxon>
        <taxon>metagenomes</taxon>
        <taxon>ecological metagenomes</taxon>
    </lineage>
</organism>
<sequence>MLKLASEIHLPFMHSGQRIKYLRTSDEFPPLSDCRADGLLAAGGDLSPGRLVKAYSSGIFPWYDITTPILWYSPGTRCLLKPGSFRTSASLKQKLKNRHFTFSFDKDFARVIQLCAEVKRKQESGTWITPAMIAAYTGLHKIGLAHSAEVWHENRLAGGLYGVSLGKAFFGESMFHLLNDASKAALYYLCAKLAEKGFHFIDAQLPTPHLLSLGAYTVSREEYIRLLKDALEADTIRGSWNQF</sequence>
<dbReference type="GO" id="GO:0008914">
    <property type="term" value="F:leucyl-tRNA--protein transferase activity"/>
    <property type="evidence" value="ECO:0007669"/>
    <property type="project" value="UniProtKB-EC"/>
</dbReference>
<name>A0A644UAH5_9ZZZZ</name>
<proteinExistence type="inferred from homology"/>
<evidence type="ECO:0000256" key="3">
    <source>
        <dbReference type="ARBA" id="ARBA00023315"/>
    </source>
</evidence>
<keyword evidence="2 4" id="KW-0808">Transferase</keyword>
<reference evidence="4" key="1">
    <citation type="submission" date="2019-08" db="EMBL/GenBank/DDBJ databases">
        <authorList>
            <person name="Kucharzyk K."/>
            <person name="Murdoch R.W."/>
            <person name="Higgins S."/>
            <person name="Loffler F."/>
        </authorList>
    </citation>
    <scope>NUCLEOTIDE SEQUENCE</scope>
</reference>
<dbReference type="GO" id="GO:0030163">
    <property type="term" value="P:protein catabolic process"/>
    <property type="evidence" value="ECO:0007669"/>
    <property type="project" value="InterPro"/>
</dbReference>
<dbReference type="NCBIfam" id="TIGR00667">
    <property type="entry name" value="aat"/>
    <property type="match status" value="1"/>
</dbReference>
<dbReference type="GO" id="GO:0005737">
    <property type="term" value="C:cytoplasm"/>
    <property type="evidence" value="ECO:0007669"/>
    <property type="project" value="TreeGrafter"/>
</dbReference>
<dbReference type="HAMAP" id="MF_00688">
    <property type="entry name" value="Leu_Phe_trans"/>
    <property type="match status" value="1"/>
</dbReference>
<comment type="caution">
    <text evidence="4">The sequence shown here is derived from an EMBL/GenBank/DDBJ whole genome shotgun (WGS) entry which is preliminary data.</text>
</comment>
<evidence type="ECO:0000256" key="2">
    <source>
        <dbReference type="ARBA" id="ARBA00022679"/>
    </source>
</evidence>
<dbReference type="Pfam" id="PF03588">
    <property type="entry name" value="Leu_Phe_trans"/>
    <property type="match status" value="1"/>
</dbReference>
<keyword evidence="3 4" id="KW-0012">Acyltransferase</keyword>
<dbReference type="AlphaFoldDB" id="A0A644UAH5"/>
<evidence type="ECO:0000313" key="4">
    <source>
        <dbReference type="EMBL" id="MPL75977.1"/>
    </source>
</evidence>
<accession>A0A644UAH5</accession>
<dbReference type="Gene3D" id="3.30.70.3550">
    <property type="entry name" value="Leucyl/phenylalanyl-tRNA-protein transferase, N-terminal domain"/>
    <property type="match status" value="1"/>
</dbReference>
<dbReference type="InterPro" id="IPR042203">
    <property type="entry name" value="Leu/Phe-tRNA_Trfase_C"/>
</dbReference>
<dbReference type="InterPro" id="IPR004616">
    <property type="entry name" value="Leu/Phe-tRNA_Trfase"/>
</dbReference>
<evidence type="ECO:0000256" key="1">
    <source>
        <dbReference type="ARBA" id="ARBA00022490"/>
    </source>
</evidence>
<protein>
    <submittedName>
        <fullName evidence="4">Leucyl/phenylalanyl-tRNA--protein transferase</fullName>
        <ecNumber evidence="4">2.3.2.6</ecNumber>
    </submittedName>
</protein>
<gene>
    <name evidence="4" type="primary">aat_4</name>
    <name evidence="4" type="ORF">SDC9_21822</name>
</gene>
<dbReference type="PANTHER" id="PTHR30098">
    <property type="entry name" value="LEUCYL/PHENYLALANYL-TRNA--PROTEIN TRANSFERASE"/>
    <property type="match status" value="1"/>
</dbReference>
<dbReference type="InterPro" id="IPR016181">
    <property type="entry name" value="Acyl_CoA_acyltransferase"/>
</dbReference>
<dbReference type="PANTHER" id="PTHR30098:SF2">
    <property type="entry name" value="LEUCYL_PHENYLALANYL-TRNA--PROTEIN TRANSFERASE"/>
    <property type="match status" value="1"/>
</dbReference>
<dbReference type="EC" id="2.3.2.6" evidence="4"/>
<dbReference type="Gene3D" id="3.40.630.70">
    <property type="entry name" value="Leucyl/phenylalanyl-tRNA-protein transferase, C-terminal domain"/>
    <property type="match status" value="1"/>
</dbReference>
<dbReference type="InterPro" id="IPR042221">
    <property type="entry name" value="Leu/Phe-tRNA_Trfase_N"/>
</dbReference>
<dbReference type="EMBL" id="VSSQ01000093">
    <property type="protein sequence ID" value="MPL75977.1"/>
    <property type="molecule type" value="Genomic_DNA"/>
</dbReference>